<dbReference type="AlphaFoldDB" id="A0A443HKD1"/>
<sequence length="225" mass="25333">MASIAASLAFKWIQEDIFDAKYCLWGSMNRVIRRSTAITNCLHRDSREQTIRVRASVTLLQSVSIKDSLCRLQPGQRDNDSAHSGTGGAGPAVASASKGKRVLSRFVVAGSLLARIAERSSPMLKQQSDNHEGVYAYWVVKLRELSLDLVYIPGPRNKVADGLSRVLFYDKDCQPDRIVQDAHKAMSRDSQWIWKDGKGGFEWFLQSLTDREQQEIATQDTFHCR</sequence>
<evidence type="ECO:0000256" key="1">
    <source>
        <dbReference type="SAM" id="MobiDB-lite"/>
    </source>
</evidence>
<dbReference type="GeneID" id="39598489"/>
<gene>
    <name evidence="2" type="ORF">C8Q69DRAFT_447515</name>
</gene>
<evidence type="ECO:0000313" key="2">
    <source>
        <dbReference type="EMBL" id="RWQ92322.1"/>
    </source>
</evidence>
<dbReference type="Proteomes" id="UP000283841">
    <property type="component" value="Unassembled WGS sequence"/>
</dbReference>
<dbReference type="VEuPathDB" id="FungiDB:C8Q69DRAFT_447515"/>
<dbReference type="RefSeq" id="XP_028481967.1">
    <property type="nucleotide sequence ID" value="XM_028629212.1"/>
</dbReference>
<keyword evidence="3" id="KW-1185">Reference proteome</keyword>
<feature type="region of interest" description="Disordered" evidence="1">
    <location>
        <begin position="74"/>
        <end position="94"/>
    </location>
</feature>
<protein>
    <recommendedName>
        <fullName evidence="4">Reverse transcriptase RNase H-like domain-containing protein</fullName>
    </recommendedName>
</protein>
<dbReference type="EMBL" id="RCNU01000013">
    <property type="protein sequence ID" value="RWQ92322.1"/>
    <property type="molecule type" value="Genomic_DNA"/>
</dbReference>
<evidence type="ECO:0008006" key="4">
    <source>
        <dbReference type="Google" id="ProtNLM"/>
    </source>
</evidence>
<name>A0A443HKD1_BYSSP</name>
<dbReference type="STRING" id="264951.A0A443HKD1"/>
<comment type="caution">
    <text evidence="2">The sequence shown here is derived from an EMBL/GenBank/DDBJ whole genome shotgun (WGS) entry which is preliminary data.</text>
</comment>
<reference evidence="2 3" key="1">
    <citation type="journal article" date="2018" name="Front. Microbiol.">
        <title>Genomic and genetic insights into a cosmopolitan fungus, Paecilomyces variotii (Eurotiales).</title>
        <authorList>
            <person name="Urquhart A.S."/>
            <person name="Mondo S.J."/>
            <person name="Makela M.R."/>
            <person name="Hane J.K."/>
            <person name="Wiebenga A."/>
            <person name="He G."/>
            <person name="Mihaltcheva S."/>
            <person name="Pangilinan J."/>
            <person name="Lipzen A."/>
            <person name="Barry K."/>
            <person name="de Vries R.P."/>
            <person name="Grigoriev I.V."/>
            <person name="Idnurm A."/>
        </authorList>
    </citation>
    <scope>NUCLEOTIDE SEQUENCE [LARGE SCALE GENOMIC DNA]</scope>
    <source>
        <strain evidence="2 3">CBS 101075</strain>
    </source>
</reference>
<proteinExistence type="predicted"/>
<accession>A0A443HKD1</accession>
<evidence type="ECO:0000313" key="3">
    <source>
        <dbReference type="Proteomes" id="UP000283841"/>
    </source>
</evidence>
<organism evidence="2 3">
    <name type="scientific">Byssochlamys spectabilis</name>
    <name type="common">Paecilomyces variotii</name>
    <dbReference type="NCBI Taxonomy" id="264951"/>
    <lineage>
        <taxon>Eukaryota</taxon>
        <taxon>Fungi</taxon>
        <taxon>Dikarya</taxon>
        <taxon>Ascomycota</taxon>
        <taxon>Pezizomycotina</taxon>
        <taxon>Eurotiomycetes</taxon>
        <taxon>Eurotiomycetidae</taxon>
        <taxon>Eurotiales</taxon>
        <taxon>Thermoascaceae</taxon>
        <taxon>Paecilomyces</taxon>
    </lineage>
</organism>